<protein>
    <recommendedName>
        <fullName evidence="10">UDP-2,3-diacylglucosamine hydrolase</fullName>
        <ecNumber evidence="10">3.6.1.54</ecNumber>
    </recommendedName>
    <alternativeName>
        <fullName evidence="10">UDP-2,3-diacylglucosamine diphosphatase</fullName>
    </alternativeName>
</protein>
<feature type="binding site" evidence="10">
    <location>
        <position position="121"/>
    </location>
    <ligand>
        <name>Mn(2+)</name>
        <dbReference type="ChEBI" id="CHEBI:29035"/>
        <label>2</label>
    </ligand>
</feature>
<reference evidence="12 13" key="1">
    <citation type="submission" date="2019-03" db="EMBL/GenBank/DDBJ databases">
        <title>Genomic Encyclopedia of Type Strains, Phase IV (KMG-IV): sequencing the most valuable type-strain genomes for metagenomic binning, comparative biology and taxonomic classification.</title>
        <authorList>
            <person name="Goeker M."/>
        </authorList>
    </citation>
    <scope>NUCLEOTIDE SEQUENCE [LARGE SCALE GENOMIC DNA]</scope>
    <source>
        <strain evidence="12 13">DSM 26377</strain>
    </source>
</reference>
<feature type="binding site" evidence="10">
    <location>
        <position position="202"/>
    </location>
    <ligand>
        <name>Mn(2+)</name>
        <dbReference type="ChEBI" id="CHEBI:29035"/>
        <label>2</label>
    </ligand>
</feature>
<feature type="binding site" evidence="10">
    <location>
        <position position="174"/>
    </location>
    <ligand>
        <name>substrate</name>
    </ligand>
</feature>
<gene>
    <name evidence="10" type="primary">lpxH</name>
    <name evidence="12" type="ORF">DFR24_0401</name>
</gene>
<dbReference type="SUPFAM" id="SSF56300">
    <property type="entry name" value="Metallo-dependent phosphatases"/>
    <property type="match status" value="1"/>
</dbReference>
<keyword evidence="3 10" id="KW-0997">Cell inner membrane</keyword>
<evidence type="ECO:0000256" key="2">
    <source>
        <dbReference type="ARBA" id="ARBA00022516"/>
    </source>
</evidence>
<dbReference type="GO" id="GO:0008758">
    <property type="term" value="F:UDP-2,3-diacylglucosamine hydrolase activity"/>
    <property type="evidence" value="ECO:0007669"/>
    <property type="project" value="UniProtKB-UniRule"/>
</dbReference>
<dbReference type="EMBL" id="SOBT01000008">
    <property type="protein sequence ID" value="TDU31043.1"/>
    <property type="molecule type" value="Genomic_DNA"/>
</dbReference>
<dbReference type="HAMAP" id="MF_00575">
    <property type="entry name" value="LpxH"/>
    <property type="match status" value="1"/>
</dbReference>
<dbReference type="PANTHER" id="PTHR34990:SF1">
    <property type="entry name" value="UDP-2,3-DIACYLGLUCOSAMINE HYDROLASE"/>
    <property type="match status" value="1"/>
</dbReference>
<keyword evidence="6 10" id="KW-0378">Hydrolase</keyword>
<sequence>MGLMSDTRPTLFVSDLHLPPETSPLRQRFLRFLDGPAREAAAVYILGDLFESWIGDDIGLLQYAPEVAALSALTARGIPVYFQHGNRDFIVGRDFFDLTGIAELPDPHRVDLHGTPTLVSHGDLYCTDDRAYQRWRRFSRIRFAQRVFLMLPRARRERIAGGLRSGSDRAKQNKAENIMDVNPGAIRGGMAQAGVRRIIHGHTHRPGTYDVELPIGAAQRIVLPDWRDDSCDYLRIDADGITRQAAPA</sequence>
<keyword evidence="13" id="KW-1185">Reference proteome</keyword>
<feature type="binding site" evidence="10">
    <location>
        <begin position="86"/>
        <end position="87"/>
    </location>
    <ligand>
        <name>substrate</name>
    </ligand>
</feature>
<evidence type="ECO:0000256" key="5">
    <source>
        <dbReference type="ARBA" id="ARBA00022723"/>
    </source>
</evidence>
<feature type="binding site" evidence="10">
    <location>
        <position position="204"/>
    </location>
    <ligand>
        <name>Mn(2+)</name>
        <dbReference type="ChEBI" id="CHEBI:29035"/>
        <label>1</label>
    </ligand>
</feature>
<feature type="binding site" evidence="10">
    <location>
        <position position="202"/>
    </location>
    <ligand>
        <name>substrate</name>
    </ligand>
</feature>
<dbReference type="GO" id="GO:0005737">
    <property type="term" value="C:cytoplasm"/>
    <property type="evidence" value="ECO:0007669"/>
    <property type="project" value="InterPro"/>
</dbReference>
<comment type="function">
    <text evidence="10">Hydrolyzes the pyrophosphate bond of UDP-2,3-diacylglucosamine to yield 2,3-diacylglucosamine 1-phosphate (lipid X) and UMP by catalyzing the attack of water at the alpha-P atom. Involved in the biosynthesis of lipid A, a phosphorylated glycolipid that anchors the lipopolysaccharide to the outer membrane of the cell.</text>
</comment>
<dbReference type="NCBIfam" id="NF003743">
    <property type="entry name" value="PRK05340.1"/>
    <property type="match status" value="1"/>
</dbReference>
<feature type="binding site" evidence="10">
    <location>
        <position position="86"/>
    </location>
    <ligand>
        <name>Mn(2+)</name>
        <dbReference type="ChEBI" id="CHEBI:29035"/>
        <label>2</label>
    </ligand>
</feature>
<dbReference type="InterPro" id="IPR029052">
    <property type="entry name" value="Metallo-depent_PP-like"/>
</dbReference>
<keyword evidence="5 10" id="KW-0479">Metal-binding</keyword>
<dbReference type="InterPro" id="IPR043461">
    <property type="entry name" value="LpxH-like"/>
</dbReference>
<keyword evidence="7 10" id="KW-0443">Lipid metabolism</keyword>
<evidence type="ECO:0000256" key="1">
    <source>
        <dbReference type="ARBA" id="ARBA00022475"/>
    </source>
</evidence>
<dbReference type="NCBIfam" id="TIGR01854">
    <property type="entry name" value="lipid_A_lpxH"/>
    <property type="match status" value="1"/>
</dbReference>
<dbReference type="Pfam" id="PF00149">
    <property type="entry name" value="Metallophos"/>
    <property type="match status" value="1"/>
</dbReference>
<feature type="binding site" evidence="10">
    <location>
        <position position="167"/>
    </location>
    <ligand>
        <name>substrate</name>
    </ligand>
</feature>
<dbReference type="AlphaFoldDB" id="A0A4R7PAG2"/>
<comment type="similarity">
    <text evidence="10">Belongs to the LpxH family.</text>
</comment>
<evidence type="ECO:0000313" key="12">
    <source>
        <dbReference type="EMBL" id="TDU31043.1"/>
    </source>
</evidence>
<dbReference type="InterPro" id="IPR010138">
    <property type="entry name" value="UDP-diacylglucosamine_Hdrlase"/>
</dbReference>
<dbReference type="CDD" id="cd07398">
    <property type="entry name" value="MPP_YbbF-LpxH"/>
    <property type="match status" value="1"/>
</dbReference>
<evidence type="ECO:0000313" key="13">
    <source>
        <dbReference type="Proteomes" id="UP000295341"/>
    </source>
</evidence>
<comment type="pathway">
    <text evidence="10">Glycolipid biosynthesis; lipid IV(A) biosynthesis; lipid IV(A) from (3R)-3-hydroxytetradecanoyl-[acyl-carrier-protein] and UDP-N-acetyl-alpha-D-glucosamine: step 4/6.</text>
</comment>
<evidence type="ECO:0000256" key="7">
    <source>
        <dbReference type="ARBA" id="ARBA00023098"/>
    </source>
</evidence>
<accession>A0A4R7PAG2</accession>
<dbReference type="EC" id="3.6.1.54" evidence="10"/>
<comment type="cofactor">
    <cofactor evidence="10">
        <name>Mn(2+)</name>
        <dbReference type="ChEBI" id="CHEBI:29035"/>
    </cofactor>
    <text evidence="10">Binds 2 Mn(2+) ions per subunit in a binuclear metal center.</text>
</comment>
<feature type="domain" description="Calcineurin-like phosphoesterase" evidence="11">
    <location>
        <begin position="9"/>
        <end position="206"/>
    </location>
</feature>
<keyword evidence="2 10" id="KW-0444">Lipid biosynthesis</keyword>
<keyword evidence="8 10" id="KW-0472">Membrane</keyword>
<proteinExistence type="inferred from homology"/>
<keyword evidence="4 10" id="KW-0441">Lipid A biosynthesis</keyword>
<feature type="binding site" evidence="10">
    <location>
        <position position="48"/>
    </location>
    <ligand>
        <name>Mn(2+)</name>
        <dbReference type="ChEBI" id="CHEBI:29035"/>
        <label>2</label>
    </ligand>
</feature>
<dbReference type="UniPathway" id="UPA00359">
    <property type="reaction ID" value="UER00480"/>
</dbReference>
<evidence type="ECO:0000256" key="9">
    <source>
        <dbReference type="ARBA" id="ARBA00023211"/>
    </source>
</evidence>
<dbReference type="Gene3D" id="3.60.21.10">
    <property type="match status" value="1"/>
</dbReference>
<name>A0A4R7PAG2_9GAMM</name>
<comment type="caution">
    <text evidence="12">The sequence shown here is derived from an EMBL/GenBank/DDBJ whole genome shotgun (WGS) entry which is preliminary data.</text>
</comment>
<dbReference type="GO" id="GO:0030145">
    <property type="term" value="F:manganese ion binding"/>
    <property type="evidence" value="ECO:0007669"/>
    <property type="project" value="UniProtKB-UniRule"/>
</dbReference>
<comment type="subcellular location">
    <subcellularLocation>
        <location evidence="10">Cell inner membrane</location>
        <topology evidence="10">Peripheral membrane protein</topology>
        <orientation evidence="10">Cytoplasmic side</orientation>
    </subcellularLocation>
</comment>
<feature type="binding site" evidence="10">
    <location>
        <position position="15"/>
    </location>
    <ligand>
        <name>Mn(2+)</name>
        <dbReference type="ChEBI" id="CHEBI:29035"/>
        <label>1</label>
    </ligand>
</feature>
<comment type="catalytic activity">
    <reaction evidence="10">
        <text>UDP-2-N,3-O-bis[(3R)-3-hydroxytetradecanoyl]-alpha-D-glucosamine + H2O = 2-N,3-O-bis[(3R)-3-hydroxytetradecanoyl]-alpha-D-glucosaminyl 1-phosphate + UMP + 2 H(+)</text>
        <dbReference type="Rhea" id="RHEA:25213"/>
        <dbReference type="ChEBI" id="CHEBI:15377"/>
        <dbReference type="ChEBI" id="CHEBI:15378"/>
        <dbReference type="ChEBI" id="CHEBI:57865"/>
        <dbReference type="ChEBI" id="CHEBI:57957"/>
        <dbReference type="ChEBI" id="CHEBI:78847"/>
        <dbReference type="EC" id="3.6.1.54"/>
    </reaction>
</comment>
<dbReference type="PANTHER" id="PTHR34990">
    <property type="entry name" value="UDP-2,3-DIACYLGLUCOSAMINE HYDROLASE-RELATED"/>
    <property type="match status" value="1"/>
</dbReference>
<keyword evidence="9 10" id="KW-0464">Manganese</keyword>
<evidence type="ECO:0000256" key="4">
    <source>
        <dbReference type="ARBA" id="ARBA00022556"/>
    </source>
</evidence>
<feature type="binding site" evidence="10">
    <location>
        <position position="129"/>
    </location>
    <ligand>
        <name>substrate</name>
    </ligand>
</feature>
<keyword evidence="1 10" id="KW-1003">Cell membrane</keyword>
<evidence type="ECO:0000256" key="10">
    <source>
        <dbReference type="HAMAP-Rule" id="MF_00575"/>
    </source>
</evidence>
<evidence type="ECO:0000256" key="8">
    <source>
        <dbReference type="ARBA" id="ARBA00023136"/>
    </source>
</evidence>
<evidence type="ECO:0000259" key="11">
    <source>
        <dbReference type="Pfam" id="PF00149"/>
    </source>
</evidence>
<feature type="binding site" evidence="10">
    <location>
        <position position="171"/>
    </location>
    <ligand>
        <name>substrate</name>
    </ligand>
</feature>
<feature type="binding site" evidence="10">
    <location>
        <position position="48"/>
    </location>
    <ligand>
        <name>Mn(2+)</name>
        <dbReference type="ChEBI" id="CHEBI:29035"/>
        <label>1</label>
    </ligand>
</feature>
<feature type="binding site" evidence="10">
    <location>
        <position position="17"/>
    </location>
    <ligand>
        <name>Mn(2+)</name>
        <dbReference type="ChEBI" id="CHEBI:29035"/>
        <label>1</label>
    </ligand>
</feature>
<evidence type="ECO:0000256" key="3">
    <source>
        <dbReference type="ARBA" id="ARBA00022519"/>
    </source>
</evidence>
<evidence type="ECO:0000256" key="6">
    <source>
        <dbReference type="ARBA" id="ARBA00022801"/>
    </source>
</evidence>
<dbReference type="Proteomes" id="UP000295341">
    <property type="component" value="Unassembled WGS sequence"/>
</dbReference>
<organism evidence="12 13">
    <name type="scientific">Panacagrimonas perspica</name>
    <dbReference type="NCBI Taxonomy" id="381431"/>
    <lineage>
        <taxon>Bacteria</taxon>
        <taxon>Pseudomonadati</taxon>
        <taxon>Pseudomonadota</taxon>
        <taxon>Gammaproteobacteria</taxon>
        <taxon>Nevskiales</taxon>
        <taxon>Nevskiaceae</taxon>
        <taxon>Panacagrimonas</taxon>
    </lineage>
</organism>
<dbReference type="GO" id="GO:0009245">
    <property type="term" value="P:lipid A biosynthetic process"/>
    <property type="evidence" value="ECO:0007669"/>
    <property type="project" value="UniProtKB-UniRule"/>
</dbReference>
<dbReference type="GO" id="GO:0019897">
    <property type="term" value="C:extrinsic component of plasma membrane"/>
    <property type="evidence" value="ECO:0007669"/>
    <property type="project" value="UniProtKB-UniRule"/>
</dbReference>
<dbReference type="InterPro" id="IPR004843">
    <property type="entry name" value="Calcineurin-like_PHP"/>
</dbReference>